<dbReference type="InterPro" id="IPR000159">
    <property type="entry name" value="RA_dom"/>
</dbReference>
<dbReference type="PROSITE" id="PS50042">
    <property type="entry name" value="CNMP_BINDING_3"/>
    <property type="match status" value="1"/>
</dbReference>
<dbReference type="PANTHER" id="PTHR23113:SF249">
    <property type="entry name" value="RAP GUANINE NUCLEOTIDE EXCHANGE FACTOR 6"/>
    <property type="match status" value="1"/>
</dbReference>
<evidence type="ECO:0000259" key="8">
    <source>
        <dbReference type="PROSITE" id="PS50200"/>
    </source>
</evidence>
<evidence type="ECO:0008006" key="11">
    <source>
        <dbReference type="Google" id="ProtNLM"/>
    </source>
</evidence>
<dbReference type="PROSITE" id="PS50212">
    <property type="entry name" value="RASGEF_NTER"/>
    <property type="match status" value="1"/>
</dbReference>
<evidence type="ECO:0000259" key="9">
    <source>
        <dbReference type="PROSITE" id="PS50212"/>
    </source>
</evidence>
<dbReference type="InterPro" id="IPR001478">
    <property type="entry name" value="PDZ"/>
</dbReference>
<dbReference type="PROSITE" id="PS50009">
    <property type="entry name" value="RASGEF_CAT"/>
    <property type="match status" value="1"/>
</dbReference>
<feature type="compositionally biased region" description="Low complexity" evidence="4">
    <location>
        <begin position="1056"/>
        <end position="1069"/>
    </location>
</feature>
<dbReference type="InterPro" id="IPR014710">
    <property type="entry name" value="RmlC-like_jellyroll"/>
</dbReference>
<dbReference type="FunFam" id="1.10.840.10:FF:000001">
    <property type="entry name" value="Rap guanine nucleotide exchange factor (GEF) 6"/>
    <property type="match status" value="1"/>
</dbReference>
<keyword evidence="2 3" id="KW-0344">Guanine-nucleotide releasing factor</keyword>
<dbReference type="SMART" id="SM00100">
    <property type="entry name" value="cNMP"/>
    <property type="match status" value="1"/>
</dbReference>
<comment type="similarity">
    <text evidence="1">Belongs to the RAPGEF2 family.</text>
</comment>
<dbReference type="SMART" id="SM00147">
    <property type="entry name" value="RasGEF"/>
    <property type="match status" value="1"/>
</dbReference>
<sequence length="1324" mass="147187">MLKHIAKPGDEKRLATLKKRGRFLSLSWPSMMEVDYPEVTVGRTVRGLGPSTNMERGGGVSLVLDDTFSPALTGRPELYVKSNRSSHSSDTSSAYSGSDTMASVQSSLDADEVDLSGLIESVVDSDEEEDLAESIDSLTVRDTVRDCLEKDPVDRNEDDIEILLEFTQQLKAFTNMTLAVRRALCSVMVFAVVEKAGTVVMNDGEELDSWSVLINGHVEVEHESGETEELRIGDSFGIQPTMEKLFHCGVMRTRCDDCQFVCITQTDYYRIQHQGEENIRRHEEGGRVVLVTEQRGGTEGGAKRGHVVIRGTPQRLMLQLVEENYNTDPTYIEDFLLTHRTFIDSPLHVANQLLQWFNESNVRDRVTRVVLLWVNNHFTDFETDPTMMEFLETFEAGLEREKMKGQLRLLNIACAAKARARNVTLARPSRDEVLHFSILGGYDKGFGIFISQVEKHSKAEDVGLKRGDQILEVNGQSFEHVNHAKALEIVRGTTHLSITVKSNLLAFKELLQTPDNSPRSRGRKVSEIARLQADPRARLSTVDPLPSLPSTPAAVNSPAKEGKKEGGYKGFMTLGPKRRLQKALMKMNILPKNTINDGVHHDDSQFSTTPSNQSGQTTTLYYSQSNPDLLSIYEDLRGSSDYPEHVLKVYKPDQTCKYLLVHKETTAHEVVMLALQEFGITDPSSHFSLCEVSVAEGGIIKQRRLQDQLQNLAERIGLSSRYYLKTNGTTETLVPDELAPELIRESQVNFLQLNAVEVAIQLTLQDFSIFRQIESTEYVDDLFDLKSRYGKPMLSQFSELVNREMFWVVTEVCSEHNVVRRSKIIKQFIKVARQCKECKNFNSMFAIVSGLGHGAVSRLRLSWEKLPSKYQKLFSDLQDLMDPSRNMSKYRQLVSSEQSQPPIIPFYPVVKKDLTFIHLGNDSKVEDLINFEKLRMIAKEVRALTNMCSSPYDLLTMLELGGQPPSSAMVALNQLTTGSGQCGQHNVATVKRRKKSTAQPNPKKMFEEAQMVRRVKAYLNNMRVITDEDKLHILSLECEPSGSAPNSAPVRKRHPSPTLSTTSSTSSTSEGKKCPPGTKFGAASPQAVRKMLALSEPGKTRPHQPRHPPPLPLPGLAGHHPLSPSPSPGSHRRVASSVLPGVVTREQHGGGRSLHERSHSDTPTLPVDLNAESSSVTSLSNLPLRKTLTSGSVTSSDSGHSTQLDSHSGSSVEVGHLGSCSPPPQHRRHSVMQVAYSPPSKLWARPPPFPHAVAVLPPVPMHGSMPPPREIPPRPRQPPAYNVAAHMARLQRLGRAHSHEGVTGGYYHTDPEEDDDEDAQVSAV</sequence>
<feature type="domain" description="PDZ" evidence="7">
    <location>
        <begin position="422"/>
        <end position="493"/>
    </location>
</feature>
<feature type="region of interest" description="Disordered" evidence="4">
    <location>
        <begin position="1097"/>
        <end position="1169"/>
    </location>
</feature>
<dbReference type="FunFam" id="2.60.120.10:FF:000088">
    <property type="entry name" value="Guanine nucleotide exchange factor"/>
    <property type="match status" value="1"/>
</dbReference>
<dbReference type="Pfam" id="PF00788">
    <property type="entry name" value="RA"/>
    <property type="match status" value="1"/>
</dbReference>
<feature type="region of interest" description="Disordered" evidence="4">
    <location>
        <begin position="1040"/>
        <end position="1084"/>
    </location>
</feature>
<dbReference type="InterPro" id="IPR008937">
    <property type="entry name" value="Ras-like_GEF"/>
</dbReference>
<organism evidence="10">
    <name type="scientific">Timema genevievae</name>
    <name type="common">Walking stick</name>
    <dbReference type="NCBI Taxonomy" id="629358"/>
    <lineage>
        <taxon>Eukaryota</taxon>
        <taxon>Metazoa</taxon>
        <taxon>Ecdysozoa</taxon>
        <taxon>Arthropoda</taxon>
        <taxon>Hexapoda</taxon>
        <taxon>Insecta</taxon>
        <taxon>Pterygota</taxon>
        <taxon>Neoptera</taxon>
        <taxon>Polyneoptera</taxon>
        <taxon>Phasmatodea</taxon>
        <taxon>Timematodea</taxon>
        <taxon>Timematoidea</taxon>
        <taxon>Timematidae</taxon>
        <taxon>Timema</taxon>
    </lineage>
</organism>
<dbReference type="Gene3D" id="1.20.870.10">
    <property type="entry name" value="Son of sevenless (SoS) protein Chain: S domain 1"/>
    <property type="match status" value="1"/>
</dbReference>
<dbReference type="Gene3D" id="3.10.20.90">
    <property type="entry name" value="Phosphatidylinositol 3-kinase Catalytic Subunit, Chain A, domain 1"/>
    <property type="match status" value="1"/>
</dbReference>
<feature type="domain" description="N-terminal Ras-GEF" evidence="9">
    <location>
        <begin position="304"/>
        <end position="418"/>
    </location>
</feature>
<reference evidence="10" key="1">
    <citation type="submission" date="2020-11" db="EMBL/GenBank/DDBJ databases">
        <authorList>
            <person name="Tran Van P."/>
        </authorList>
    </citation>
    <scope>NUCLEOTIDE SEQUENCE</scope>
</reference>
<dbReference type="SMART" id="SM00229">
    <property type="entry name" value="RasGEFN"/>
    <property type="match status" value="1"/>
</dbReference>
<evidence type="ECO:0000256" key="2">
    <source>
        <dbReference type="ARBA" id="ARBA00022658"/>
    </source>
</evidence>
<name>A0A7R9PH93_TIMGE</name>
<dbReference type="InterPro" id="IPR029071">
    <property type="entry name" value="Ubiquitin-like_domsf"/>
</dbReference>
<dbReference type="CDD" id="cd00155">
    <property type="entry name" value="RasGEF"/>
    <property type="match status" value="1"/>
</dbReference>
<dbReference type="CDD" id="cd01785">
    <property type="entry name" value="RA_PDZ-GEF1"/>
    <property type="match status" value="1"/>
</dbReference>
<feature type="domain" description="Cyclic nucleotide-binding" evidence="6">
    <location>
        <begin position="172"/>
        <end position="237"/>
    </location>
</feature>
<evidence type="ECO:0000259" key="5">
    <source>
        <dbReference type="PROSITE" id="PS50009"/>
    </source>
</evidence>
<dbReference type="PANTHER" id="PTHR23113">
    <property type="entry name" value="GUANINE NUCLEOTIDE EXCHANGE FACTOR"/>
    <property type="match status" value="1"/>
</dbReference>
<evidence type="ECO:0000256" key="1">
    <source>
        <dbReference type="ARBA" id="ARBA00010829"/>
    </source>
</evidence>
<dbReference type="InterPro" id="IPR036034">
    <property type="entry name" value="PDZ_sf"/>
</dbReference>
<feature type="compositionally biased region" description="Low complexity" evidence="4">
    <location>
        <begin position="82"/>
        <end position="98"/>
    </location>
</feature>
<dbReference type="InterPro" id="IPR023578">
    <property type="entry name" value="Ras_GEF_dom_sf"/>
</dbReference>
<feature type="compositionally biased region" description="Basic and acidic residues" evidence="4">
    <location>
        <begin position="1145"/>
        <end position="1160"/>
    </location>
</feature>
<accession>A0A7R9PH93</accession>
<dbReference type="SUPFAM" id="SSF48366">
    <property type="entry name" value="Ras GEF"/>
    <property type="match status" value="1"/>
</dbReference>
<dbReference type="Gene3D" id="2.30.42.10">
    <property type="match status" value="1"/>
</dbReference>
<dbReference type="EMBL" id="OE839348">
    <property type="protein sequence ID" value="CAD7586854.1"/>
    <property type="molecule type" value="Genomic_DNA"/>
</dbReference>
<dbReference type="GO" id="GO:0007265">
    <property type="term" value="P:Ras protein signal transduction"/>
    <property type="evidence" value="ECO:0007669"/>
    <property type="project" value="TreeGrafter"/>
</dbReference>
<dbReference type="CDD" id="cd00038">
    <property type="entry name" value="CAP_ED"/>
    <property type="match status" value="1"/>
</dbReference>
<feature type="domain" description="Ras-associating" evidence="8">
    <location>
        <begin position="643"/>
        <end position="729"/>
    </location>
</feature>
<dbReference type="Pfam" id="PF00618">
    <property type="entry name" value="RasGEF_N"/>
    <property type="match status" value="1"/>
</dbReference>
<dbReference type="InterPro" id="IPR019804">
    <property type="entry name" value="Ras_G-nucl-exch_fac_CS"/>
</dbReference>
<dbReference type="SMART" id="SM00228">
    <property type="entry name" value="PDZ"/>
    <property type="match status" value="1"/>
</dbReference>
<dbReference type="PROSITE" id="PS50106">
    <property type="entry name" value="PDZ"/>
    <property type="match status" value="1"/>
</dbReference>
<protein>
    <recommendedName>
        <fullName evidence="11">Rap guanine nucleotide exchange factor 2</fullName>
    </recommendedName>
</protein>
<proteinExistence type="inferred from homology"/>
<dbReference type="Pfam" id="PF00595">
    <property type="entry name" value="PDZ"/>
    <property type="match status" value="1"/>
</dbReference>
<gene>
    <name evidence="10" type="ORF">TGEB3V08_LOCUS1127</name>
</gene>
<dbReference type="Gene3D" id="2.60.120.10">
    <property type="entry name" value="Jelly Rolls"/>
    <property type="match status" value="1"/>
</dbReference>
<dbReference type="GO" id="GO:0016324">
    <property type="term" value="C:apical plasma membrane"/>
    <property type="evidence" value="ECO:0007669"/>
    <property type="project" value="TreeGrafter"/>
</dbReference>
<dbReference type="GO" id="GO:0005085">
    <property type="term" value="F:guanyl-nucleotide exchange factor activity"/>
    <property type="evidence" value="ECO:0007669"/>
    <property type="project" value="UniProtKB-KW"/>
</dbReference>
<dbReference type="PROSITE" id="PS00720">
    <property type="entry name" value="RASGEF"/>
    <property type="match status" value="1"/>
</dbReference>
<evidence type="ECO:0000313" key="10">
    <source>
        <dbReference type="EMBL" id="CAD7586854.1"/>
    </source>
</evidence>
<dbReference type="InterPro" id="IPR018490">
    <property type="entry name" value="cNMP-bd_dom_sf"/>
</dbReference>
<feature type="domain" description="Ras-GEF" evidence="5">
    <location>
        <begin position="754"/>
        <end position="981"/>
    </location>
</feature>
<dbReference type="Pfam" id="PF00617">
    <property type="entry name" value="RasGEF"/>
    <property type="match status" value="1"/>
</dbReference>
<dbReference type="CDD" id="cd06755">
    <property type="entry name" value="PDZ_RapGEF2_RapGEF6-like"/>
    <property type="match status" value="1"/>
</dbReference>
<dbReference type="InterPro" id="IPR001895">
    <property type="entry name" value="RASGEF_cat_dom"/>
</dbReference>
<feature type="compositionally biased region" description="Acidic residues" evidence="4">
    <location>
        <begin position="1311"/>
        <end position="1324"/>
    </location>
</feature>
<evidence type="ECO:0000256" key="3">
    <source>
        <dbReference type="PROSITE-ProRule" id="PRU00168"/>
    </source>
</evidence>
<dbReference type="CDD" id="cd06224">
    <property type="entry name" value="REM"/>
    <property type="match status" value="1"/>
</dbReference>
<feature type="region of interest" description="Disordered" evidence="4">
    <location>
        <begin position="1291"/>
        <end position="1324"/>
    </location>
</feature>
<dbReference type="InterPro" id="IPR000595">
    <property type="entry name" value="cNMP-bd_dom"/>
</dbReference>
<dbReference type="SUPFAM" id="SSF54236">
    <property type="entry name" value="Ubiquitin-like"/>
    <property type="match status" value="1"/>
</dbReference>
<dbReference type="InterPro" id="IPR036964">
    <property type="entry name" value="RASGEF_cat_dom_sf"/>
</dbReference>
<feature type="region of interest" description="Disordered" evidence="4">
    <location>
        <begin position="983"/>
        <end position="1005"/>
    </location>
</feature>
<dbReference type="SMART" id="SM00314">
    <property type="entry name" value="RA"/>
    <property type="match status" value="1"/>
</dbReference>
<feature type="region of interest" description="Disordered" evidence="4">
    <location>
        <begin position="79"/>
        <end position="100"/>
    </location>
</feature>
<feature type="region of interest" description="Disordered" evidence="4">
    <location>
        <begin position="513"/>
        <end position="572"/>
    </location>
</feature>
<evidence type="ECO:0000259" key="7">
    <source>
        <dbReference type="PROSITE" id="PS50106"/>
    </source>
</evidence>
<evidence type="ECO:0000256" key="4">
    <source>
        <dbReference type="SAM" id="MobiDB-lite"/>
    </source>
</evidence>
<dbReference type="SUPFAM" id="SSF51206">
    <property type="entry name" value="cAMP-binding domain-like"/>
    <property type="match status" value="1"/>
</dbReference>
<feature type="region of interest" description="Disordered" evidence="4">
    <location>
        <begin position="597"/>
        <end position="618"/>
    </location>
</feature>
<dbReference type="PROSITE" id="PS50200">
    <property type="entry name" value="RA"/>
    <property type="match status" value="1"/>
</dbReference>
<feature type="compositionally biased region" description="Low complexity" evidence="4">
    <location>
        <begin position="1189"/>
        <end position="1202"/>
    </location>
</feature>
<dbReference type="SUPFAM" id="SSF50156">
    <property type="entry name" value="PDZ domain-like"/>
    <property type="match status" value="1"/>
</dbReference>
<evidence type="ECO:0000259" key="6">
    <source>
        <dbReference type="PROSITE" id="PS50042"/>
    </source>
</evidence>
<feature type="compositionally biased region" description="Polar residues" evidence="4">
    <location>
        <begin position="605"/>
        <end position="618"/>
    </location>
</feature>
<dbReference type="Gene3D" id="1.10.840.10">
    <property type="entry name" value="Ras guanine-nucleotide exchange factors catalytic domain"/>
    <property type="match status" value="1"/>
</dbReference>
<feature type="region of interest" description="Disordered" evidence="4">
    <location>
        <begin position="1189"/>
        <end position="1227"/>
    </location>
</feature>
<dbReference type="InterPro" id="IPR000651">
    <property type="entry name" value="Ras-like_Gua-exchang_fac_N"/>
</dbReference>